<proteinExistence type="predicted"/>
<dbReference type="AlphaFoldDB" id="A0A8X6NA31"/>
<keyword evidence="2" id="KW-1185">Reference proteome</keyword>
<accession>A0A8X6NA31</accession>
<protein>
    <submittedName>
        <fullName evidence="1">Uncharacterized protein</fullName>
    </submittedName>
</protein>
<dbReference type="Proteomes" id="UP000887013">
    <property type="component" value="Unassembled WGS sequence"/>
</dbReference>
<sequence length="85" mass="9860">MKRCSVSHSLHLSRCRGQLCTGTLKLESLCKAQNNYVKYILNDIPSRRYPSTITLMAQGTRHDDVYSTKLNLHHRRERSLDISSR</sequence>
<name>A0A8X6NA31_NEPPI</name>
<comment type="caution">
    <text evidence="1">The sequence shown here is derived from an EMBL/GenBank/DDBJ whole genome shotgun (WGS) entry which is preliminary data.</text>
</comment>
<evidence type="ECO:0000313" key="2">
    <source>
        <dbReference type="Proteomes" id="UP000887013"/>
    </source>
</evidence>
<evidence type="ECO:0000313" key="1">
    <source>
        <dbReference type="EMBL" id="GFT02535.1"/>
    </source>
</evidence>
<reference evidence="1" key="1">
    <citation type="submission" date="2020-08" db="EMBL/GenBank/DDBJ databases">
        <title>Multicomponent nature underlies the extraordinary mechanical properties of spider dragline silk.</title>
        <authorList>
            <person name="Kono N."/>
            <person name="Nakamura H."/>
            <person name="Mori M."/>
            <person name="Yoshida Y."/>
            <person name="Ohtoshi R."/>
            <person name="Malay A.D."/>
            <person name="Moran D.A.P."/>
            <person name="Tomita M."/>
            <person name="Numata K."/>
            <person name="Arakawa K."/>
        </authorList>
    </citation>
    <scope>NUCLEOTIDE SEQUENCE</scope>
</reference>
<dbReference type="EMBL" id="BMAW01055733">
    <property type="protein sequence ID" value="GFT02535.1"/>
    <property type="molecule type" value="Genomic_DNA"/>
</dbReference>
<organism evidence="1 2">
    <name type="scientific">Nephila pilipes</name>
    <name type="common">Giant wood spider</name>
    <name type="synonym">Nephila maculata</name>
    <dbReference type="NCBI Taxonomy" id="299642"/>
    <lineage>
        <taxon>Eukaryota</taxon>
        <taxon>Metazoa</taxon>
        <taxon>Ecdysozoa</taxon>
        <taxon>Arthropoda</taxon>
        <taxon>Chelicerata</taxon>
        <taxon>Arachnida</taxon>
        <taxon>Araneae</taxon>
        <taxon>Araneomorphae</taxon>
        <taxon>Entelegynae</taxon>
        <taxon>Araneoidea</taxon>
        <taxon>Nephilidae</taxon>
        <taxon>Nephila</taxon>
    </lineage>
</organism>
<gene>
    <name evidence="1" type="ORF">NPIL_26431</name>
</gene>